<dbReference type="Pfam" id="PF00400">
    <property type="entry name" value="WD40"/>
    <property type="match status" value="1"/>
</dbReference>
<dbReference type="SMART" id="SM00320">
    <property type="entry name" value="WD40"/>
    <property type="match status" value="2"/>
</dbReference>
<dbReference type="SUPFAM" id="SSF50978">
    <property type="entry name" value="WD40 repeat-like"/>
    <property type="match status" value="1"/>
</dbReference>
<dbReference type="AlphaFoldDB" id="A0A3P1X259"/>
<organism evidence="2 3">
    <name type="scientific">Arachnia propionica</name>
    <dbReference type="NCBI Taxonomy" id="1750"/>
    <lineage>
        <taxon>Bacteria</taxon>
        <taxon>Bacillati</taxon>
        <taxon>Actinomycetota</taxon>
        <taxon>Actinomycetes</taxon>
        <taxon>Propionibacteriales</taxon>
        <taxon>Propionibacteriaceae</taxon>
        <taxon>Arachnia</taxon>
    </lineage>
</organism>
<reference evidence="2 3" key="1">
    <citation type="submission" date="2018-11" db="EMBL/GenBank/DDBJ databases">
        <title>Genomes From Bacteria Associated with the Canine Oral Cavity: a Test Case for Automated Genome-Based Taxonomic Assignment.</title>
        <authorList>
            <person name="Coil D.A."/>
            <person name="Jospin G."/>
            <person name="Darling A.E."/>
            <person name="Wallis C."/>
            <person name="Davis I.J."/>
            <person name="Harris S."/>
            <person name="Eisen J.A."/>
            <person name="Holcombe L.J."/>
            <person name="O'Flynn C."/>
        </authorList>
    </citation>
    <scope>NUCLEOTIDE SEQUENCE [LARGE SCALE GENOMIC DNA]</scope>
    <source>
        <strain evidence="2 3">OH2822_COT-296</strain>
    </source>
</reference>
<dbReference type="Proteomes" id="UP000280935">
    <property type="component" value="Unassembled WGS sequence"/>
</dbReference>
<dbReference type="InterPro" id="IPR015943">
    <property type="entry name" value="WD40/YVTN_repeat-like_dom_sf"/>
</dbReference>
<feature type="repeat" description="WD" evidence="1">
    <location>
        <begin position="105"/>
        <end position="118"/>
    </location>
</feature>
<dbReference type="Gene3D" id="2.130.10.10">
    <property type="entry name" value="YVTN repeat-like/Quinoprotein amine dehydrogenase"/>
    <property type="match status" value="1"/>
</dbReference>
<dbReference type="RefSeq" id="WP_125227095.1">
    <property type="nucleotide sequence ID" value="NZ_RQYT01000004.1"/>
</dbReference>
<evidence type="ECO:0000313" key="3">
    <source>
        <dbReference type="Proteomes" id="UP000280935"/>
    </source>
</evidence>
<accession>A0A3P1X259</accession>
<proteinExistence type="predicted"/>
<name>A0A3P1X259_9ACTN</name>
<evidence type="ECO:0000313" key="2">
    <source>
        <dbReference type="EMBL" id="RRD50823.1"/>
    </source>
</evidence>
<gene>
    <name evidence="2" type="ORF">EII35_03600</name>
</gene>
<protein>
    <submittedName>
        <fullName evidence="2">WD40 repeat domain-containing protein</fullName>
    </submittedName>
</protein>
<sequence>MALTCVTGPVTSLAAIDFHIRPLLAVTTSDGRIHLIDPMEDRRIGIWSPFPTRVPESIVVEGLKVRVSVRDGRAVVLIEDDELLHTLGEGVACVHATIVHGAPRVVTGGVDGAIRIWDPASGAPIGGPLRTHVGPVKALCVVDDVLVSSGEDGILQRWRWQLDW</sequence>
<dbReference type="PROSITE" id="PS50082">
    <property type="entry name" value="WD_REPEATS_2"/>
    <property type="match status" value="1"/>
</dbReference>
<keyword evidence="1" id="KW-0853">WD repeat</keyword>
<dbReference type="InterPro" id="IPR001680">
    <property type="entry name" value="WD40_rpt"/>
</dbReference>
<evidence type="ECO:0000256" key="1">
    <source>
        <dbReference type="PROSITE-ProRule" id="PRU00221"/>
    </source>
</evidence>
<dbReference type="InterPro" id="IPR036322">
    <property type="entry name" value="WD40_repeat_dom_sf"/>
</dbReference>
<comment type="caution">
    <text evidence="2">The sequence shown here is derived from an EMBL/GenBank/DDBJ whole genome shotgun (WGS) entry which is preliminary data.</text>
</comment>
<dbReference type="EMBL" id="RQYT01000004">
    <property type="protein sequence ID" value="RRD50823.1"/>
    <property type="molecule type" value="Genomic_DNA"/>
</dbReference>
<dbReference type="OrthoDB" id="414967at2"/>